<reference evidence="1 2" key="1">
    <citation type="submission" date="2021-03" db="EMBL/GenBank/DDBJ databases">
        <authorList>
            <person name="Kanchanasin P."/>
            <person name="Saeng-In P."/>
            <person name="Phongsopitanun W."/>
            <person name="Yuki M."/>
            <person name="Kudo T."/>
            <person name="Ohkuma M."/>
            <person name="Tanasupawat S."/>
        </authorList>
    </citation>
    <scope>NUCLEOTIDE SEQUENCE [LARGE SCALE GENOMIC DNA]</scope>
    <source>
        <strain evidence="1 2">L46</strain>
    </source>
</reference>
<sequence>MTARAGDAGCGGRAASRGYPRAINNLAIQSLLATFIADKTVVDETAARSAVNEVIATE</sequence>
<comment type="caution">
    <text evidence="1">The sequence shown here is derived from an EMBL/GenBank/DDBJ whole genome shotgun (WGS) entry which is preliminary data.</text>
</comment>
<organism evidence="1 2">
    <name type="scientific">Actinomadura nitritigenes</name>
    <dbReference type="NCBI Taxonomy" id="134602"/>
    <lineage>
        <taxon>Bacteria</taxon>
        <taxon>Bacillati</taxon>
        <taxon>Actinomycetota</taxon>
        <taxon>Actinomycetes</taxon>
        <taxon>Streptosporangiales</taxon>
        <taxon>Thermomonosporaceae</taxon>
        <taxon>Actinomadura</taxon>
    </lineage>
</organism>
<gene>
    <name evidence="1" type="ORF">J4557_22255</name>
</gene>
<protein>
    <submittedName>
        <fullName evidence="1">Uncharacterized protein</fullName>
    </submittedName>
</protein>
<accession>A0ABS3R2B6</accession>
<evidence type="ECO:0000313" key="1">
    <source>
        <dbReference type="EMBL" id="MBO2440256.1"/>
    </source>
</evidence>
<dbReference type="Proteomes" id="UP000666915">
    <property type="component" value="Unassembled WGS sequence"/>
</dbReference>
<dbReference type="EMBL" id="JAGEOK010000014">
    <property type="protein sequence ID" value="MBO2440256.1"/>
    <property type="molecule type" value="Genomic_DNA"/>
</dbReference>
<keyword evidence="2" id="KW-1185">Reference proteome</keyword>
<dbReference type="RefSeq" id="WP_208268651.1">
    <property type="nucleotide sequence ID" value="NZ_JAGEOK010000014.1"/>
</dbReference>
<name>A0ABS3R2B6_9ACTN</name>
<evidence type="ECO:0000313" key="2">
    <source>
        <dbReference type="Proteomes" id="UP000666915"/>
    </source>
</evidence>
<proteinExistence type="predicted"/>